<dbReference type="GO" id="GO:0005886">
    <property type="term" value="C:plasma membrane"/>
    <property type="evidence" value="ECO:0007669"/>
    <property type="project" value="UniProtKB-SubCell"/>
</dbReference>
<evidence type="ECO:0000256" key="3">
    <source>
        <dbReference type="ARBA" id="ARBA00022475"/>
    </source>
</evidence>
<dbReference type="Proteomes" id="UP000008721">
    <property type="component" value="Chromosome"/>
</dbReference>
<evidence type="ECO:0000256" key="1">
    <source>
        <dbReference type="ARBA" id="ARBA00004651"/>
    </source>
</evidence>
<feature type="transmembrane region" description="Helical" evidence="7">
    <location>
        <begin position="270"/>
        <end position="290"/>
    </location>
</feature>
<accession>E4TYM8</accession>
<dbReference type="GO" id="GO:0016746">
    <property type="term" value="F:acyltransferase activity"/>
    <property type="evidence" value="ECO:0007669"/>
    <property type="project" value="UniProtKB-KW"/>
</dbReference>
<feature type="domain" description="Phospholipid/glycerol acyltransferase" evidence="8">
    <location>
        <begin position="444"/>
        <end position="555"/>
    </location>
</feature>
<keyword evidence="3" id="KW-1003">Cell membrane</keyword>
<dbReference type="CDD" id="cd07989">
    <property type="entry name" value="LPLAT_AGPAT-like"/>
    <property type="match status" value="1"/>
</dbReference>
<feature type="transmembrane region" description="Helical" evidence="7">
    <location>
        <begin position="140"/>
        <end position="159"/>
    </location>
</feature>
<dbReference type="PANTHER" id="PTHR43266:SF2">
    <property type="entry name" value="MAJOR FACILITATOR SUPERFAMILY (MFS) PROFILE DOMAIN-CONTAINING PROTEIN"/>
    <property type="match status" value="1"/>
</dbReference>
<evidence type="ECO:0000256" key="6">
    <source>
        <dbReference type="ARBA" id="ARBA00023136"/>
    </source>
</evidence>
<gene>
    <name evidence="9" type="ordered locus">Sulku_1357</name>
</gene>
<dbReference type="STRING" id="709032.Sulku_1357"/>
<feature type="transmembrane region" description="Helical" evidence="7">
    <location>
        <begin position="77"/>
        <end position="94"/>
    </location>
</feature>
<keyword evidence="9" id="KW-0808">Transferase</keyword>
<dbReference type="InterPro" id="IPR002123">
    <property type="entry name" value="Plipid/glycerol_acylTrfase"/>
</dbReference>
<keyword evidence="9" id="KW-0012">Acyltransferase</keyword>
<evidence type="ECO:0000256" key="5">
    <source>
        <dbReference type="ARBA" id="ARBA00022989"/>
    </source>
</evidence>
<reference evidence="9 10" key="1">
    <citation type="journal article" date="2012" name="Stand. Genomic Sci.">
        <title>Complete genome sequence of the sulfur compounds oxidizing chemolithoautotroph Sulfuricurvum kujiense type strain (YK-1(T)).</title>
        <authorList>
            <person name="Han C."/>
            <person name="Kotsyurbenko O."/>
            <person name="Chertkov O."/>
            <person name="Held B."/>
            <person name="Lapidus A."/>
            <person name="Nolan M."/>
            <person name="Lucas S."/>
            <person name="Hammon N."/>
            <person name="Deshpande S."/>
            <person name="Cheng J.F."/>
            <person name="Tapia R."/>
            <person name="Goodwin L.A."/>
            <person name="Pitluck S."/>
            <person name="Liolios K."/>
            <person name="Pagani I."/>
            <person name="Ivanova N."/>
            <person name="Mavromatis K."/>
            <person name="Mikhailova N."/>
            <person name="Pati A."/>
            <person name="Chen A."/>
            <person name="Palaniappan K."/>
            <person name="Land M."/>
            <person name="Hauser L."/>
            <person name="Chang Y.J."/>
            <person name="Jeffries C.D."/>
            <person name="Brambilla E.M."/>
            <person name="Rohde M."/>
            <person name="Spring S."/>
            <person name="Sikorski J."/>
            <person name="Goker M."/>
            <person name="Woyke T."/>
            <person name="Bristow J."/>
            <person name="Eisen J.A."/>
            <person name="Markowitz V."/>
            <person name="Hugenholtz P."/>
            <person name="Kyrpides N.C."/>
            <person name="Klenk H.P."/>
            <person name="Detter J.C."/>
        </authorList>
    </citation>
    <scope>NUCLEOTIDE SEQUENCE [LARGE SCALE GENOMIC DNA]</scope>
    <source>
        <strain evidence="10">ATCC BAA-921 / DSM 16994 / JCM 11577 / YK-1</strain>
    </source>
</reference>
<keyword evidence="6 7" id="KW-0472">Membrane</keyword>
<name>E4TYM8_SULKY</name>
<proteinExistence type="predicted"/>
<dbReference type="HOGENOM" id="CLU_408662_0_0_7"/>
<feature type="transmembrane region" description="Helical" evidence="7">
    <location>
        <begin position="44"/>
        <end position="65"/>
    </location>
</feature>
<keyword evidence="4 7" id="KW-0812">Transmembrane</keyword>
<evidence type="ECO:0000256" key="2">
    <source>
        <dbReference type="ARBA" id="ARBA00022448"/>
    </source>
</evidence>
<evidence type="ECO:0000256" key="4">
    <source>
        <dbReference type="ARBA" id="ARBA00022692"/>
    </source>
</evidence>
<feature type="transmembrane region" description="Helical" evidence="7">
    <location>
        <begin position="391"/>
        <end position="409"/>
    </location>
</feature>
<evidence type="ECO:0000256" key="7">
    <source>
        <dbReference type="SAM" id="Phobius"/>
    </source>
</evidence>
<dbReference type="CDD" id="cd06173">
    <property type="entry name" value="MFS_MefA_like"/>
    <property type="match status" value="1"/>
</dbReference>
<feature type="transmembrane region" description="Helical" evidence="7">
    <location>
        <begin position="323"/>
        <end position="346"/>
    </location>
</feature>
<dbReference type="Pfam" id="PF07690">
    <property type="entry name" value="MFS_1"/>
    <property type="match status" value="1"/>
</dbReference>
<evidence type="ECO:0000313" key="10">
    <source>
        <dbReference type="Proteomes" id="UP000008721"/>
    </source>
</evidence>
<dbReference type="KEGG" id="sku:Sulku_1357"/>
<dbReference type="Gene3D" id="1.20.1250.20">
    <property type="entry name" value="MFS general substrate transporter like domains"/>
    <property type="match status" value="1"/>
</dbReference>
<feature type="transmembrane region" description="Helical" evidence="7">
    <location>
        <begin position="297"/>
        <end position="317"/>
    </location>
</feature>
<dbReference type="AlphaFoldDB" id="E4TYM8"/>
<organism evidence="9 10">
    <name type="scientific">Sulfuricurvum kujiense (strain ATCC BAA-921 / DSM 16994 / JCM 11577 / YK-1)</name>
    <dbReference type="NCBI Taxonomy" id="709032"/>
    <lineage>
        <taxon>Bacteria</taxon>
        <taxon>Pseudomonadati</taxon>
        <taxon>Campylobacterota</taxon>
        <taxon>Epsilonproteobacteria</taxon>
        <taxon>Campylobacterales</taxon>
        <taxon>Sulfurimonadaceae</taxon>
        <taxon>Sulfuricurvum</taxon>
    </lineage>
</organism>
<dbReference type="RefSeq" id="WP_013460216.1">
    <property type="nucleotide sequence ID" value="NC_014762.1"/>
</dbReference>
<protein>
    <submittedName>
        <fullName evidence="9">Phospholipid/glycerol acyltransferase</fullName>
    </submittedName>
</protein>
<dbReference type="eggNOG" id="COG0204">
    <property type="taxonomic scope" value="Bacteria"/>
</dbReference>
<dbReference type="InterPro" id="IPR036259">
    <property type="entry name" value="MFS_trans_sf"/>
</dbReference>
<dbReference type="PANTHER" id="PTHR43266">
    <property type="entry name" value="MACROLIDE-EFFLUX PROTEIN"/>
    <property type="match status" value="1"/>
</dbReference>
<dbReference type="InterPro" id="IPR011701">
    <property type="entry name" value="MFS"/>
</dbReference>
<comment type="subcellular location">
    <subcellularLocation>
        <location evidence="1">Cell membrane</location>
        <topology evidence="1">Multi-pass membrane protein</topology>
    </subcellularLocation>
</comment>
<dbReference type="eggNOG" id="COG2814">
    <property type="taxonomic scope" value="Bacteria"/>
</dbReference>
<feature type="transmembrane region" description="Helical" evidence="7">
    <location>
        <begin position="100"/>
        <end position="119"/>
    </location>
</feature>
<feature type="transmembrane region" description="Helical" evidence="7">
    <location>
        <begin position="179"/>
        <end position="200"/>
    </location>
</feature>
<dbReference type="GO" id="GO:0022857">
    <property type="term" value="F:transmembrane transporter activity"/>
    <property type="evidence" value="ECO:0007669"/>
    <property type="project" value="InterPro"/>
</dbReference>
<feature type="transmembrane region" description="Helical" evidence="7">
    <location>
        <begin position="366"/>
        <end position="385"/>
    </location>
</feature>
<dbReference type="Pfam" id="PF01553">
    <property type="entry name" value="Acyltransferase"/>
    <property type="match status" value="1"/>
</dbReference>
<dbReference type="SMART" id="SM00563">
    <property type="entry name" value="PlsC"/>
    <property type="match status" value="1"/>
</dbReference>
<keyword evidence="5 7" id="KW-1133">Transmembrane helix</keyword>
<keyword evidence="10" id="KW-1185">Reference proteome</keyword>
<evidence type="ECO:0000313" key="9">
    <source>
        <dbReference type="EMBL" id="ADR34019.1"/>
    </source>
</evidence>
<feature type="transmembrane region" description="Helical" evidence="7">
    <location>
        <begin position="235"/>
        <end position="258"/>
    </location>
</feature>
<dbReference type="SUPFAM" id="SSF69593">
    <property type="entry name" value="Glycerol-3-phosphate (1)-acyltransferase"/>
    <property type="match status" value="1"/>
</dbReference>
<keyword evidence="2" id="KW-0813">Transport</keyword>
<dbReference type="SUPFAM" id="SSF103473">
    <property type="entry name" value="MFS general substrate transporter"/>
    <property type="match status" value="1"/>
</dbReference>
<dbReference type="EMBL" id="CP002355">
    <property type="protein sequence ID" value="ADR34019.1"/>
    <property type="molecule type" value="Genomic_DNA"/>
</dbReference>
<sequence length="612" mass="69275">MSITKIKGVIPYALALFLNAFTDLGHKIIIQNTVFKIYDDQTQIIYTAVLNALILLPFVFLFTPSGYISHRFSKVNVMRYGALSAVFITLLITYSYYQGWFWTSFALTLMLAVQAAIYSPAKYGYIKEIADEKEFSALNALVQSVTTVAILSGIIGYTVMFENSLTGRYNNESEILHQIAPLGWLLVIGSIIEFLLTLTLPQKGKNSSIPFNIKKYLSGYSLRKNWMLLRRKREIFDAILFLSLFWSISQVILAAFGAYAKSTLGVQNTIVVQGLMALAAFGIITGSIIAARLSRHYLHKGLIVAGAFKITVMLILLPLTHNLVLIGLIFFGFGIGGSMMIVSLNALILSQTPRAHIAYILAGNNWIQNIFMTLFLVLTTLFAYAGWDGLMLLYAMLAVSALLTFWTLVRYKDYFVWFIFERLLALRYNIIPMQTHNIPKDKAVLLMGNHISWLDWILVQVGVERRIRYLMERSIYEKPLIRPIMELGEVIPISAKGAKESFRHARNRLQNGEIIGLFPEGTISRNGEMGTFMPGYKKISSDLNGVIIPFYICGIYGSIFSRAPRRHTPLRSLFRRNIRVIYGEPLSMDSEPHIVYESIIHLKEHYGTHTSE</sequence>
<evidence type="ECO:0000259" key="8">
    <source>
        <dbReference type="SMART" id="SM00563"/>
    </source>
</evidence>